<dbReference type="GeneID" id="70129179"/>
<protein>
    <submittedName>
        <fullName evidence="1">Uncharacterized protein</fullName>
    </submittedName>
</protein>
<organism evidence="1 2">
    <name type="scientific">Truncatella angustata</name>
    <dbReference type="NCBI Taxonomy" id="152316"/>
    <lineage>
        <taxon>Eukaryota</taxon>
        <taxon>Fungi</taxon>
        <taxon>Dikarya</taxon>
        <taxon>Ascomycota</taxon>
        <taxon>Pezizomycotina</taxon>
        <taxon>Sordariomycetes</taxon>
        <taxon>Xylariomycetidae</taxon>
        <taxon>Amphisphaeriales</taxon>
        <taxon>Sporocadaceae</taxon>
        <taxon>Truncatella</taxon>
    </lineage>
</organism>
<sequence>MVTDEAHGAALFAREAITWRGARHGAAPVVVTCPGTLLDTGSAWLIAQQIVTRVRTSDLCHSSGHLCLTFDASEINRMVTSDVALDIPAWKLHAFDLNQTSPTVLAAEFRAGMLAGCVKALEQLGAVYCFVYHVGVTLGLTSMTACLQPALTRQVTAALGSLARKVLGLRTQYVSLRVTRAAQGQRGTHRTSEELRKT</sequence>
<dbReference type="Proteomes" id="UP000758603">
    <property type="component" value="Unassembled WGS sequence"/>
</dbReference>
<dbReference type="EMBL" id="JAGPXC010000005">
    <property type="protein sequence ID" value="KAH6653608.1"/>
    <property type="molecule type" value="Genomic_DNA"/>
</dbReference>
<evidence type="ECO:0000313" key="1">
    <source>
        <dbReference type="EMBL" id="KAH6653608.1"/>
    </source>
</evidence>
<gene>
    <name evidence="1" type="ORF">BKA67DRAFT_537244</name>
</gene>
<reference evidence="1" key="1">
    <citation type="journal article" date="2021" name="Nat. Commun.">
        <title>Genetic determinants of endophytism in the Arabidopsis root mycobiome.</title>
        <authorList>
            <person name="Mesny F."/>
            <person name="Miyauchi S."/>
            <person name="Thiergart T."/>
            <person name="Pickel B."/>
            <person name="Atanasova L."/>
            <person name="Karlsson M."/>
            <person name="Huettel B."/>
            <person name="Barry K.W."/>
            <person name="Haridas S."/>
            <person name="Chen C."/>
            <person name="Bauer D."/>
            <person name="Andreopoulos W."/>
            <person name="Pangilinan J."/>
            <person name="LaButti K."/>
            <person name="Riley R."/>
            <person name="Lipzen A."/>
            <person name="Clum A."/>
            <person name="Drula E."/>
            <person name="Henrissat B."/>
            <person name="Kohler A."/>
            <person name="Grigoriev I.V."/>
            <person name="Martin F.M."/>
            <person name="Hacquard S."/>
        </authorList>
    </citation>
    <scope>NUCLEOTIDE SEQUENCE</scope>
    <source>
        <strain evidence="1">MPI-SDFR-AT-0073</strain>
    </source>
</reference>
<evidence type="ECO:0000313" key="2">
    <source>
        <dbReference type="Proteomes" id="UP000758603"/>
    </source>
</evidence>
<dbReference type="RefSeq" id="XP_045957885.1">
    <property type="nucleotide sequence ID" value="XM_046100287.1"/>
</dbReference>
<keyword evidence="2" id="KW-1185">Reference proteome</keyword>
<accession>A0A9P8UKD6</accession>
<comment type="caution">
    <text evidence="1">The sequence shown here is derived from an EMBL/GenBank/DDBJ whole genome shotgun (WGS) entry which is preliminary data.</text>
</comment>
<proteinExistence type="predicted"/>
<dbReference type="AlphaFoldDB" id="A0A9P8UKD6"/>
<name>A0A9P8UKD6_9PEZI</name>